<dbReference type="GO" id="GO:0009231">
    <property type="term" value="P:riboflavin biosynthetic process"/>
    <property type="evidence" value="ECO:0007669"/>
    <property type="project" value="InterPro"/>
</dbReference>
<keyword evidence="3" id="KW-0560">Oxidoreductase</keyword>
<gene>
    <name evidence="5" type="ORF">C8N44_13618</name>
</gene>
<comment type="pathway">
    <text evidence="1">Cofactor biosynthesis; riboflavin biosynthesis.</text>
</comment>
<dbReference type="InterPro" id="IPR002734">
    <property type="entry name" value="RibDG_C"/>
</dbReference>
<dbReference type="Proteomes" id="UP000244069">
    <property type="component" value="Unassembled WGS sequence"/>
</dbReference>
<keyword evidence="2" id="KW-0521">NADP</keyword>
<dbReference type="Pfam" id="PF01872">
    <property type="entry name" value="RibD_C"/>
    <property type="match status" value="1"/>
</dbReference>
<feature type="domain" description="Bacterial bifunctional deaminase-reductase C-terminal" evidence="4">
    <location>
        <begin position="14"/>
        <end position="229"/>
    </location>
</feature>
<dbReference type="AlphaFoldDB" id="A0A2T6A7L5"/>
<dbReference type="GO" id="GO:0008703">
    <property type="term" value="F:5-amino-6-(5-phosphoribosylamino)uracil reductase activity"/>
    <property type="evidence" value="ECO:0007669"/>
    <property type="project" value="InterPro"/>
</dbReference>
<protein>
    <submittedName>
        <fullName evidence="5">Riboflavin biosynthesis pyrimidine reductase</fullName>
    </submittedName>
</protein>
<evidence type="ECO:0000256" key="1">
    <source>
        <dbReference type="ARBA" id="ARBA00005104"/>
    </source>
</evidence>
<evidence type="ECO:0000313" key="5">
    <source>
        <dbReference type="EMBL" id="PTX39775.1"/>
    </source>
</evidence>
<dbReference type="EMBL" id="QBKN01000036">
    <property type="protein sequence ID" value="PTX39775.1"/>
    <property type="molecule type" value="Genomic_DNA"/>
</dbReference>
<accession>A0A2T6A7L5</accession>
<reference evidence="5 6" key="1">
    <citation type="submission" date="2018-04" db="EMBL/GenBank/DDBJ databases">
        <title>Genomic Encyclopedia of Archaeal and Bacterial Type Strains, Phase II (KMG-II): from individual species to whole genera.</title>
        <authorList>
            <person name="Goeker M."/>
        </authorList>
    </citation>
    <scope>NUCLEOTIDE SEQUENCE [LARGE SCALE GENOMIC DNA]</scope>
    <source>
        <strain evidence="5 6">DSM 29329</strain>
    </source>
</reference>
<dbReference type="InterPro" id="IPR024072">
    <property type="entry name" value="DHFR-like_dom_sf"/>
</dbReference>
<dbReference type="InterPro" id="IPR050765">
    <property type="entry name" value="Riboflavin_Biosynth_HTPR"/>
</dbReference>
<keyword evidence="6" id="KW-1185">Reference proteome</keyword>
<comment type="caution">
    <text evidence="5">The sequence shown here is derived from an EMBL/GenBank/DDBJ whole genome shotgun (WGS) entry which is preliminary data.</text>
</comment>
<sequence>MATDTNSPPPNSRPRVICHMVTGLDARVDVSSWCATEGVERSDQTDLYYELMRGFGARGYIVGRVTMAPYATGMAEDPGGAAPARRLHLGVNRDLPLAVVLDPSGKLHWESGVLDGEHLVMVLGPDVPDGHLRELASRSISYLVSPTQRIDPDWLLAELAEHFGATLMLVEGGGVINGLFLEAGLIDEFSLLMIPALDGREGARNLVETSRSMTELKLSLKSVEALEHQAVHLRYAVNRDTSVRVG</sequence>
<proteinExistence type="predicted"/>
<evidence type="ECO:0000256" key="3">
    <source>
        <dbReference type="ARBA" id="ARBA00023002"/>
    </source>
</evidence>
<evidence type="ECO:0000313" key="6">
    <source>
        <dbReference type="Proteomes" id="UP000244069"/>
    </source>
</evidence>
<dbReference type="PANTHER" id="PTHR38011:SF7">
    <property type="entry name" value="2,5-DIAMINO-6-RIBOSYLAMINO-4(3H)-PYRIMIDINONE 5'-PHOSPHATE REDUCTASE"/>
    <property type="match status" value="1"/>
</dbReference>
<organism evidence="5 6">
    <name type="scientific">Allosediminivita pacifica</name>
    <dbReference type="NCBI Taxonomy" id="1267769"/>
    <lineage>
        <taxon>Bacteria</taxon>
        <taxon>Pseudomonadati</taxon>
        <taxon>Pseudomonadota</taxon>
        <taxon>Alphaproteobacteria</taxon>
        <taxon>Rhodobacterales</taxon>
        <taxon>Paracoccaceae</taxon>
        <taxon>Allosediminivita</taxon>
    </lineage>
</organism>
<evidence type="ECO:0000259" key="4">
    <source>
        <dbReference type="Pfam" id="PF01872"/>
    </source>
</evidence>
<name>A0A2T6A7L5_9RHOB</name>
<evidence type="ECO:0000256" key="2">
    <source>
        <dbReference type="ARBA" id="ARBA00022857"/>
    </source>
</evidence>
<dbReference type="OrthoDB" id="9800865at2"/>
<dbReference type="Gene3D" id="3.40.430.10">
    <property type="entry name" value="Dihydrofolate Reductase, subunit A"/>
    <property type="match status" value="1"/>
</dbReference>
<dbReference type="SUPFAM" id="SSF53597">
    <property type="entry name" value="Dihydrofolate reductase-like"/>
    <property type="match status" value="1"/>
</dbReference>
<dbReference type="RefSeq" id="WP_107978609.1">
    <property type="nucleotide sequence ID" value="NZ_BMEZ01000035.1"/>
</dbReference>
<dbReference type="PANTHER" id="PTHR38011">
    <property type="entry name" value="DIHYDROFOLATE REDUCTASE FAMILY PROTEIN (AFU_ORTHOLOGUE AFUA_8G06820)"/>
    <property type="match status" value="1"/>
</dbReference>